<comment type="catalytic activity">
    <reaction evidence="20">
        <text>hexadecanoyl-CoA + H2O = hexadecanoate + CoA + H(+)</text>
        <dbReference type="Rhea" id="RHEA:16645"/>
        <dbReference type="ChEBI" id="CHEBI:7896"/>
        <dbReference type="ChEBI" id="CHEBI:15377"/>
        <dbReference type="ChEBI" id="CHEBI:15378"/>
        <dbReference type="ChEBI" id="CHEBI:57287"/>
        <dbReference type="ChEBI" id="CHEBI:57379"/>
        <dbReference type="EC" id="3.1.2.2"/>
    </reaction>
    <physiologicalReaction direction="left-to-right" evidence="20">
        <dbReference type="Rhea" id="RHEA:16646"/>
    </physiologicalReaction>
</comment>
<comment type="similarity">
    <text evidence="15">Belongs to the THEM4/THEM5 thioesterase family.</text>
</comment>
<dbReference type="GO" id="GO:0016787">
    <property type="term" value="F:hydrolase activity"/>
    <property type="evidence" value="ECO:0007669"/>
    <property type="project" value="UniProtKB-KW"/>
</dbReference>
<dbReference type="InterPro" id="IPR052365">
    <property type="entry name" value="THEM4/THEM5_acyl-CoA_thioest"/>
</dbReference>
<evidence type="ECO:0000256" key="22">
    <source>
        <dbReference type="ARBA" id="ARBA00048074"/>
    </source>
</evidence>
<keyword evidence="7" id="KW-0378">Hydrolase</keyword>
<evidence type="ECO:0000256" key="21">
    <source>
        <dbReference type="ARBA" id="ARBA00047969"/>
    </source>
</evidence>
<comment type="catalytic activity">
    <reaction evidence="22">
        <text>dodecanoyl-CoA + H2O = dodecanoate + CoA + H(+)</text>
        <dbReference type="Rhea" id="RHEA:30135"/>
        <dbReference type="ChEBI" id="CHEBI:15377"/>
        <dbReference type="ChEBI" id="CHEBI:15378"/>
        <dbReference type="ChEBI" id="CHEBI:18262"/>
        <dbReference type="ChEBI" id="CHEBI:57287"/>
        <dbReference type="ChEBI" id="CHEBI:57375"/>
    </reaction>
    <physiologicalReaction direction="left-to-right" evidence="22">
        <dbReference type="Rhea" id="RHEA:30136"/>
    </physiologicalReaction>
</comment>
<evidence type="ECO:0000256" key="1">
    <source>
        <dbReference type="ARBA" id="ARBA00004170"/>
    </source>
</evidence>
<evidence type="ECO:0000313" key="26">
    <source>
        <dbReference type="Proteomes" id="UP000578449"/>
    </source>
</evidence>
<evidence type="ECO:0000256" key="14">
    <source>
        <dbReference type="ARBA" id="ARBA00037002"/>
    </source>
</evidence>
<keyword evidence="5" id="KW-0963">Cytoplasm</keyword>
<evidence type="ECO:0000256" key="5">
    <source>
        <dbReference type="ARBA" id="ARBA00022490"/>
    </source>
</evidence>
<organism evidence="25 26">
    <name type="scientific">Thermocatellispora tengchongensis</name>
    <dbReference type="NCBI Taxonomy" id="1073253"/>
    <lineage>
        <taxon>Bacteria</taxon>
        <taxon>Bacillati</taxon>
        <taxon>Actinomycetota</taxon>
        <taxon>Actinomycetes</taxon>
        <taxon>Streptosporangiales</taxon>
        <taxon>Streptosporangiaceae</taxon>
        <taxon>Thermocatellispora</taxon>
    </lineage>
</organism>
<dbReference type="SUPFAM" id="SSF54637">
    <property type="entry name" value="Thioesterase/thiol ester dehydrase-isomerase"/>
    <property type="match status" value="1"/>
</dbReference>
<evidence type="ECO:0000256" key="8">
    <source>
        <dbReference type="ARBA" id="ARBA00022832"/>
    </source>
</evidence>
<dbReference type="RefSeq" id="WP_185050204.1">
    <property type="nucleotide sequence ID" value="NZ_BAABIX010000010.1"/>
</dbReference>
<evidence type="ECO:0000256" key="13">
    <source>
        <dbReference type="ARBA" id="ARBA00035852"/>
    </source>
</evidence>
<keyword evidence="6" id="KW-0053">Apoptosis</keyword>
<comment type="catalytic activity">
    <reaction evidence="19">
        <text>octanoyl-CoA + H2O = octanoate + CoA + H(+)</text>
        <dbReference type="Rhea" id="RHEA:30143"/>
        <dbReference type="ChEBI" id="CHEBI:15377"/>
        <dbReference type="ChEBI" id="CHEBI:15378"/>
        <dbReference type="ChEBI" id="CHEBI:25646"/>
        <dbReference type="ChEBI" id="CHEBI:57287"/>
        <dbReference type="ChEBI" id="CHEBI:57386"/>
    </reaction>
    <physiologicalReaction direction="left-to-right" evidence="19">
        <dbReference type="Rhea" id="RHEA:30144"/>
    </physiologicalReaction>
</comment>
<evidence type="ECO:0000256" key="12">
    <source>
        <dbReference type="ARBA" id="ARBA00023273"/>
    </source>
</evidence>
<evidence type="ECO:0000256" key="11">
    <source>
        <dbReference type="ARBA" id="ARBA00023136"/>
    </source>
</evidence>
<evidence type="ECO:0000259" key="24">
    <source>
        <dbReference type="Pfam" id="PF03061"/>
    </source>
</evidence>
<dbReference type="Gene3D" id="3.10.129.10">
    <property type="entry name" value="Hotdog Thioesterase"/>
    <property type="match status" value="1"/>
</dbReference>
<keyword evidence="4" id="KW-1003">Cell membrane</keyword>
<evidence type="ECO:0000256" key="10">
    <source>
        <dbReference type="ARBA" id="ARBA00023098"/>
    </source>
</evidence>
<dbReference type="PANTHER" id="PTHR12418">
    <property type="entry name" value="ACYL-COENZYME A THIOESTERASE THEM4"/>
    <property type="match status" value="1"/>
</dbReference>
<comment type="catalytic activity">
    <reaction evidence="13">
        <text>(5Z,8Z,11Z,14Z)-eicosatetraenoyl-CoA + H2O = (5Z,8Z,11Z,14Z)-eicosatetraenoate + CoA + H(+)</text>
        <dbReference type="Rhea" id="RHEA:40151"/>
        <dbReference type="ChEBI" id="CHEBI:15377"/>
        <dbReference type="ChEBI" id="CHEBI:15378"/>
        <dbReference type="ChEBI" id="CHEBI:32395"/>
        <dbReference type="ChEBI" id="CHEBI:57287"/>
        <dbReference type="ChEBI" id="CHEBI:57368"/>
    </reaction>
    <physiologicalReaction direction="left-to-right" evidence="13">
        <dbReference type="Rhea" id="RHEA:40152"/>
    </physiologicalReaction>
</comment>
<keyword evidence="9" id="KW-0809">Transit peptide</keyword>
<name>A0A840P5U4_9ACTN</name>
<evidence type="ECO:0000256" key="15">
    <source>
        <dbReference type="ARBA" id="ARBA00038456"/>
    </source>
</evidence>
<evidence type="ECO:0000256" key="6">
    <source>
        <dbReference type="ARBA" id="ARBA00022703"/>
    </source>
</evidence>
<dbReference type="PANTHER" id="PTHR12418:SF19">
    <property type="entry name" value="ACYL-COENZYME A THIOESTERASE THEM4"/>
    <property type="match status" value="1"/>
</dbReference>
<evidence type="ECO:0000256" key="7">
    <source>
        <dbReference type="ARBA" id="ARBA00022801"/>
    </source>
</evidence>
<keyword evidence="10" id="KW-0443">Lipid metabolism</keyword>
<dbReference type="Pfam" id="PF03061">
    <property type="entry name" value="4HBT"/>
    <property type="match status" value="1"/>
</dbReference>
<keyword evidence="8" id="KW-0276">Fatty acid metabolism</keyword>
<dbReference type="GO" id="GO:0016020">
    <property type="term" value="C:membrane"/>
    <property type="evidence" value="ECO:0007669"/>
    <property type="project" value="UniProtKB-SubCell"/>
</dbReference>
<dbReference type="GO" id="GO:0005737">
    <property type="term" value="C:cytoplasm"/>
    <property type="evidence" value="ECO:0007669"/>
    <property type="project" value="UniProtKB-SubCell"/>
</dbReference>
<evidence type="ECO:0000256" key="19">
    <source>
        <dbReference type="ARBA" id="ARBA00047588"/>
    </source>
</evidence>
<accession>A0A840P5U4</accession>
<proteinExistence type="inferred from homology"/>
<evidence type="ECO:0000256" key="20">
    <source>
        <dbReference type="ARBA" id="ARBA00047734"/>
    </source>
</evidence>
<evidence type="ECO:0000313" key="25">
    <source>
        <dbReference type="EMBL" id="MBB5133273.1"/>
    </source>
</evidence>
<sequence>MTFDLAFTEDADAESRLEALAALTRQTRELMDAVALTAAPEGELAEIAGELAVLTERLRAVSRQSTHPFHIGSDGTLRHVGNAVIGSGNPFALPLVIEPDPSTGEGGVRADVTFRPIHEGPPGSVHGGVSALIMDHLLGHAAALAGRGGFTGTLTLRYVRRVPYGEPLAATAAVARTEGRKTWVEGRIADQAGTVLVEATGLFITPTQWPPMRDAPSVAG</sequence>
<comment type="catalytic activity">
    <reaction evidence="21">
        <text>decanoyl-CoA + H2O = decanoate + CoA + H(+)</text>
        <dbReference type="Rhea" id="RHEA:40059"/>
        <dbReference type="ChEBI" id="CHEBI:15377"/>
        <dbReference type="ChEBI" id="CHEBI:15378"/>
        <dbReference type="ChEBI" id="CHEBI:27689"/>
        <dbReference type="ChEBI" id="CHEBI:57287"/>
        <dbReference type="ChEBI" id="CHEBI:61430"/>
    </reaction>
    <physiologicalReaction direction="left-to-right" evidence="21">
        <dbReference type="Rhea" id="RHEA:40060"/>
    </physiologicalReaction>
</comment>
<evidence type="ECO:0000256" key="3">
    <source>
        <dbReference type="ARBA" id="ARBA00004632"/>
    </source>
</evidence>
<protein>
    <recommendedName>
        <fullName evidence="17">Acyl-coenzyme A thioesterase THEM4</fullName>
        <ecNumber evidence="16">3.1.2.2</ecNumber>
    </recommendedName>
    <alternativeName>
        <fullName evidence="18">Thioesterase superfamily member 4</fullName>
    </alternativeName>
</protein>
<dbReference type="GO" id="GO:0006631">
    <property type="term" value="P:fatty acid metabolic process"/>
    <property type="evidence" value="ECO:0007669"/>
    <property type="project" value="UniProtKB-KW"/>
</dbReference>
<evidence type="ECO:0000256" key="2">
    <source>
        <dbReference type="ARBA" id="ARBA00004496"/>
    </source>
</evidence>
<comment type="subcellular location">
    <subcellularLocation>
        <location evidence="3">Cell projection</location>
        <location evidence="3">Ruffle membrane</location>
    </subcellularLocation>
    <subcellularLocation>
        <location evidence="2">Cytoplasm</location>
    </subcellularLocation>
    <subcellularLocation>
        <location evidence="1">Membrane</location>
        <topology evidence="1">Peripheral membrane protein</topology>
    </subcellularLocation>
</comment>
<dbReference type="EMBL" id="JACHGN010000005">
    <property type="protein sequence ID" value="MBB5133273.1"/>
    <property type="molecule type" value="Genomic_DNA"/>
</dbReference>
<evidence type="ECO:0000256" key="23">
    <source>
        <dbReference type="ARBA" id="ARBA00048180"/>
    </source>
</evidence>
<dbReference type="CDD" id="cd03443">
    <property type="entry name" value="PaaI_thioesterase"/>
    <property type="match status" value="1"/>
</dbReference>
<dbReference type="EC" id="3.1.2.2" evidence="16"/>
<feature type="domain" description="Thioesterase" evidence="24">
    <location>
        <begin position="123"/>
        <end position="195"/>
    </location>
</feature>
<evidence type="ECO:0000256" key="17">
    <source>
        <dbReference type="ARBA" id="ARBA00040123"/>
    </source>
</evidence>
<reference evidence="25 26" key="1">
    <citation type="submission" date="2020-08" db="EMBL/GenBank/DDBJ databases">
        <title>Genomic Encyclopedia of Type Strains, Phase IV (KMG-IV): sequencing the most valuable type-strain genomes for metagenomic binning, comparative biology and taxonomic classification.</title>
        <authorList>
            <person name="Goeker M."/>
        </authorList>
    </citation>
    <scope>NUCLEOTIDE SEQUENCE [LARGE SCALE GENOMIC DNA]</scope>
    <source>
        <strain evidence="25 26">DSM 45615</strain>
    </source>
</reference>
<comment type="caution">
    <text evidence="25">The sequence shown here is derived from an EMBL/GenBank/DDBJ whole genome shotgun (WGS) entry which is preliminary data.</text>
</comment>
<gene>
    <name evidence="25" type="ORF">HNP84_002994</name>
</gene>
<comment type="catalytic activity">
    <reaction evidence="23">
        <text>tetradecanoyl-CoA + H2O = tetradecanoate + CoA + H(+)</text>
        <dbReference type="Rhea" id="RHEA:40119"/>
        <dbReference type="ChEBI" id="CHEBI:15377"/>
        <dbReference type="ChEBI" id="CHEBI:15378"/>
        <dbReference type="ChEBI" id="CHEBI:30807"/>
        <dbReference type="ChEBI" id="CHEBI:57287"/>
        <dbReference type="ChEBI" id="CHEBI:57385"/>
    </reaction>
    <physiologicalReaction direction="left-to-right" evidence="23">
        <dbReference type="Rhea" id="RHEA:40120"/>
    </physiologicalReaction>
</comment>
<evidence type="ECO:0000256" key="16">
    <source>
        <dbReference type="ARBA" id="ARBA00038848"/>
    </source>
</evidence>
<keyword evidence="11" id="KW-0472">Membrane</keyword>
<evidence type="ECO:0000256" key="9">
    <source>
        <dbReference type="ARBA" id="ARBA00022946"/>
    </source>
</evidence>
<evidence type="ECO:0000256" key="4">
    <source>
        <dbReference type="ARBA" id="ARBA00022475"/>
    </source>
</evidence>
<dbReference type="InterPro" id="IPR029069">
    <property type="entry name" value="HotDog_dom_sf"/>
</dbReference>
<dbReference type="Proteomes" id="UP000578449">
    <property type="component" value="Unassembled WGS sequence"/>
</dbReference>
<keyword evidence="26" id="KW-1185">Reference proteome</keyword>
<keyword evidence="12" id="KW-0966">Cell projection</keyword>
<comment type="catalytic activity">
    <reaction evidence="14">
        <text>(9Z)-octadecenoyl-CoA + H2O = (9Z)-octadecenoate + CoA + H(+)</text>
        <dbReference type="Rhea" id="RHEA:40139"/>
        <dbReference type="ChEBI" id="CHEBI:15377"/>
        <dbReference type="ChEBI" id="CHEBI:15378"/>
        <dbReference type="ChEBI" id="CHEBI:30823"/>
        <dbReference type="ChEBI" id="CHEBI:57287"/>
        <dbReference type="ChEBI" id="CHEBI:57387"/>
    </reaction>
    <physiologicalReaction direction="left-to-right" evidence="14">
        <dbReference type="Rhea" id="RHEA:40140"/>
    </physiologicalReaction>
</comment>
<evidence type="ECO:0000256" key="18">
    <source>
        <dbReference type="ARBA" id="ARBA00043210"/>
    </source>
</evidence>
<dbReference type="AlphaFoldDB" id="A0A840P5U4"/>
<dbReference type="InterPro" id="IPR006683">
    <property type="entry name" value="Thioestr_dom"/>
</dbReference>